<feature type="region of interest" description="Disordered" evidence="1">
    <location>
        <begin position="1"/>
        <end position="34"/>
    </location>
</feature>
<dbReference type="EMBL" id="BGZK01000282">
    <property type="protein sequence ID" value="GBP33975.1"/>
    <property type="molecule type" value="Genomic_DNA"/>
</dbReference>
<accession>A0A4C1V8A7</accession>
<evidence type="ECO:0000313" key="3">
    <source>
        <dbReference type="Proteomes" id="UP000299102"/>
    </source>
</evidence>
<evidence type="ECO:0000313" key="2">
    <source>
        <dbReference type="EMBL" id="GBP33975.1"/>
    </source>
</evidence>
<gene>
    <name evidence="2" type="ORF">EVAR_24889_1</name>
</gene>
<organism evidence="2 3">
    <name type="scientific">Eumeta variegata</name>
    <name type="common">Bagworm moth</name>
    <name type="synonym">Eumeta japonica</name>
    <dbReference type="NCBI Taxonomy" id="151549"/>
    <lineage>
        <taxon>Eukaryota</taxon>
        <taxon>Metazoa</taxon>
        <taxon>Ecdysozoa</taxon>
        <taxon>Arthropoda</taxon>
        <taxon>Hexapoda</taxon>
        <taxon>Insecta</taxon>
        <taxon>Pterygota</taxon>
        <taxon>Neoptera</taxon>
        <taxon>Endopterygota</taxon>
        <taxon>Lepidoptera</taxon>
        <taxon>Glossata</taxon>
        <taxon>Ditrysia</taxon>
        <taxon>Tineoidea</taxon>
        <taxon>Psychidae</taxon>
        <taxon>Oiketicinae</taxon>
        <taxon>Eumeta</taxon>
    </lineage>
</organism>
<proteinExistence type="predicted"/>
<reference evidence="2 3" key="1">
    <citation type="journal article" date="2019" name="Commun. Biol.">
        <title>The bagworm genome reveals a unique fibroin gene that provides high tensile strength.</title>
        <authorList>
            <person name="Kono N."/>
            <person name="Nakamura H."/>
            <person name="Ohtoshi R."/>
            <person name="Tomita M."/>
            <person name="Numata K."/>
            <person name="Arakawa K."/>
        </authorList>
    </citation>
    <scope>NUCLEOTIDE SEQUENCE [LARGE SCALE GENOMIC DNA]</scope>
</reference>
<sequence>MIGCNKTAPSSVPLARAAPPAAEGDDATPNKMHSTYEEAGIVPHILREILMKLAHSPDACAKGVEIPRNGGDAQFLAYKCPKQCAINRMVMRSYRMCSRDFCRA</sequence>
<name>A0A4C1V8A7_EUMVA</name>
<comment type="caution">
    <text evidence="2">The sequence shown here is derived from an EMBL/GenBank/DDBJ whole genome shotgun (WGS) entry which is preliminary data.</text>
</comment>
<keyword evidence="3" id="KW-1185">Reference proteome</keyword>
<dbReference type="AlphaFoldDB" id="A0A4C1V8A7"/>
<protein>
    <submittedName>
        <fullName evidence="2">Uncharacterized protein</fullName>
    </submittedName>
</protein>
<evidence type="ECO:0000256" key="1">
    <source>
        <dbReference type="SAM" id="MobiDB-lite"/>
    </source>
</evidence>
<dbReference type="Proteomes" id="UP000299102">
    <property type="component" value="Unassembled WGS sequence"/>
</dbReference>